<protein>
    <submittedName>
        <fullName evidence="1">Uncharacterized protein</fullName>
    </submittedName>
</protein>
<name>A0A8S5MLJ1_9CAUD</name>
<reference evidence="1" key="1">
    <citation type="journal article" date="2021" name="Proc. Natl. Acad. Sci. U.S.A.">
        <title>A Catalog of Tens of Thousands of Viruses from Human Metagenomes Reveals Hidden Associations with Chronic Diseases.</title>
        <authorList>
            <person name="Tisza M.J."/>
            <person name="Buck C.B."/>
        </authorList>
    </citation>
    <scope>NUCLEOTIDE SEQUENCE</scope>
    <source>
        <strain evidence="1">CtXZx16</strain>
    </source>
</reference>
<sequence>MLISSISMVNKITKTLVSKILCFFFANINYKNSFFRFYYVT</sequence>
<evidence type="ECO:0000313" key="1">
    <source>
        <dbReference type="EMBL" id="DAD82927.1"/>
    </source>
</evidence>
<proteinExistence type="predicted"/>
<organism evidence="1">
    <name type="scientific">Siphoviridae sp. ctXZx16</name>
    <dbReference type="NCBI Taxonomy" id="2826371"/>
    <lineage>
        <taxon>Viruses</taxon>
        <taxon>Duplodnaviria</taxon>
        <taxon>Heunggongvirae</taxon>
        <taxon>Uroviricota</taxon>
        <taxon>Caudoviricetes</taxon>
    </lineage>
</organism>
<dbReference type="EMBL" id="BK014925">
    <property type="protein sequence ID" value="DAD82927.1"/>
    <property type="molecule type" value="Genomic_DNA"/>
</dbReference>
<accession>A0A8S5MLJ1</accession>